<accession>A0AAQ3JLN7</accession>
<keyword evidence="3 7" id="KW-0808">Transferase</keyword>
<organism evidence="9 10">
    <name type="scientific">Canna indica</name>
    <name type="common">Indian-shot</name>
    <dbReference type="NCBI Taxonomy" id="4628"/>
    <lineage>
        <taxon>Eukaryota</taxon>
        <taxon>Viridiplantae</taxon>
        <taxon>Streptophyta</taxon>
        <taxon>Embryophyta</taxon>
        <taxon>Tracheophyta</taxon>
        <taxon>Spermatophyta</taxon>
        <taxon>Magnoliopsida</taxon>
        <taxon>Liliopsida</taxon>
        <taxon>Zingiberales</taxon>
        <taxon>Cannaceae</taxon>
        <taxon>Canna</taxon>
    </lineage>
</organism>
<feature type="region of interest" description="Disordered" evidence="8">
    <location>
        <begin position="1"/>
        <end position="24"/>
    </location>
</feature>
<dbReference type="Proteomes" id="UP001327560">
    <property type="component" value="Chromosome 1"/>
</dbReference>
<dbReference type="Pfam" id="PF03254">
    <property type="entry name" value="XG_FTase"/>
    <property type="match status" value="1"/>
</dbReference>
<keyword evidence="4 7" id="KW-0333">Golgi apparatus</keyword>
<dbReference type="PANTHER" id="PTHR31889:SF2">
    <property type="entry name" value="FUCOSYLTRANSFERASE 3"/>
    <property type="match status" value="1"/>
</dbReference>
<comment type="similarity">
    <text evidence="1 7">Belongs to the glycosyltransferase 37 family.</text>
</comment>
<evidence type="ECO:0000256" key="3">
    <source>
        <dbReference type="ARBA" id="ARBA00022679"/>
    </source>
</evidence>
<reference evidence="9 10" key="1">
    <citation type="submission" date="2023-10" db="EMBL/GenBank/DDBJ databases">
        <title>Chromosome-scale genome assembly provides insights into flower coloration mechanisms of Canna indica.</title>
        <authorList>
            <person name="Li C."/>
        </authorList>
    </citation>
    <scope>NUCLEOTIDE SEQUENCE [LARGE SCALE GENOMIC DNA]</scope>
    <source>
        <tissue evidence="9">Flower</tissue>
    </source>
</reference>
<evidence type="ECO:0000256" key="5">
    <source>
        <dbReference type="ARBA" id="ARBA00023180"/>
    </source>
</evidence>
<dbReference type="InterPro" id="IPR004938">
    <property type="entry name" value="XG_FTase"/>
</dbReference>
<proteinExistence type="inferred from homology"/>
<evidence type="ECO:0000256" key="7">
    <source>
        <dbReference type="RuleBase" id="RU367004"/>
    </source>
</evidence>
<keyword evidence="7" id="KW-1133">Transmembrane helix</keyword>
<dbReference type="AlphaFoldDB" id="A0AAQ3JLN7"/>
<keyword evidence="7" id="KW-0812">Transmembrane</keyword>
<gene>
    <name evidence="9" type="ORF">Cni_G00900</name>
</gene>
<keyword evidence="2 7" id="KW-0328">Glycosyltransferase</keyword>
<dbReference type="FunFam" id="3.40.50.11340:FF:000005">
    <property type="entry name" value="Galactoside 2-alpha-L-fucosyltransferase"/>
    <property type="match status" value="1"/>
</dbReference>
<evidence type="ECO:0000313" key="10">
    <source>
        <dbReference type="Proteomes" id="UP001327560"/>
    </source>
</evidence>
<dbReference type="GO" id="GO:0042546">
    <property type="term" value="P:cell wall biogenesis"/>
    <property type="evidence" value="ECO:0007669"/>
    <property type="project" value="InterPro"/>
</dbReference>
<keyword evidence="5" id="KW-0325">Glycoprotein</keyword>
<dbReference type="GO" id="GO:0008107">
    <property type="term" value="F:galactoside 2-alpha-L-fucosyltransferase activity"/>
    <property type="evidence" value="ECO:0007669"/>
    <property type="project" value="InterPro"/>
</dbReference>
<evidence type="ECO:0000256" key="8">
    <source>
        <dbReference type="SAM" id="MobiDB-lite"/>
    </source>
</evidence>
<evidence type="ECO:0000256" key="2">
    <source>
        <dbReference type="ARBA" id="ARBA00022676"/>
    </source>
</evidence>
<dbReference type="GO" id="GO:0071555">
    <property type="term" value="P:cell wall organization"/>
    <property type="evidence" value="ECO:0007669"/>
    <property type="project" value="UniProtKB-UniRule"/>
</dbReference>
<dbReference type="EMBL" id="CP136890">
    <property type="protein sequence ID" value="WOK92209.1"/>
    <property type="molecule type" value="Genomic_DNA"/>
</dbReference>
<name>A0AAQ3JLN7_9LILI</name>
<keyword evidence="6 7" id="KW-0961">Cell wall biogenesis/degradation</keyword>
<dbReference type="Gene3D" id="3.40.50.11350">
    <property type="match status" value="1"/>
</dbReference>
<comment type="function">
    <text evidence="7">May be involved in cell wall biosynthesis.</text>
</comment>
<dbReference type="GO" id="GO:0032580">
    <property type="term" value="C:Golgi cisterna membrane"/>
    <property type="evidence" value="ECO:0007669"/>
    <property type="project" value="UniProtKB-SubCell"/>
</dbReference>
<evidence type="ECO:0000256" key="6">
    <source>
        <dbReference type="ARBA" id="ARBA00023316"/>
    </source>
</evidence>
<evidence type="ECO:0000313" key="9">
    <source>
        <dbReference type="EMBL" id="WOK92209.1"/>
    </source>
</evidence>
<keyword evidence="7" id="KW-0472">Membrane</keyword>
<dbReference type="PANTHER" id="PTHR31889">
    <property type="entry name" value="FUCOSYLTRANSFERASE 2-RELATED"/>
    <property type="match status" value="1"/>
</dbReference>
<feature type="compositionally biased region" description="Basic and acidic residues" evidence="8">
    <location>
        <begin position="1"/>
        <end position="20"/>
    </location>
</feature>
<dbReference type="Gene3D" id="3.40.50.11340">
    <property type="match status" value="1"/>
</dbReference>
<comment type="subcellular location">
    <subcellularLocation>
        <location evidence="7">Golgi apparatus</location>
        <location evidence="7">Golgi stack membrane</location>
        <topology evidence="7">Single-pass type II membrane protein</topology>
    </subcellularLocation>
</comment>
<feature type="transmembrane region" description="Helical" evidence="7">
    <location>
        <begin position="37"/>
        <end position="55"/>
    </location>
</feature>
<dbReference type="GO" id="GO:0009969">
    <property type="term" value="P:xyloglucan biosynthetic process"/>
    <property type="evidence" value="ECO:0007669"/>
    <property type="project" value="TreeGrafter"/>
</dbReference>
<protein>
    <recommendedName>
        <fullName evidence="7">Fucosyltransferase</fullName>
        <ecNumber evidence="7">2.4.1.-</ecNumber>
    </recommendedName>
</protein>
<evidence type="ECO:0000256" key="4">
    <source>
        <dbReference type="ARBA" id="ARBA00023034"/>
    </source>
</evidence>
<evidence type="ECO:0000256" key="1">
    <source>
        <dbReference type="ARBA" id="ARBA00010481"/>
    </source>
</evidence>
<dbReference type="EC" id="2.4.1.-" evidence="7"/>
<sequence length="563" mass="63286">MKMEQKDTKPPPPPEPEKEGTGGAHIASAGFGVARPLVVLALSTCAVLLTVLSGAHRSLSLDLLISRQAAATSEGAPKNCSSASSTIDVEPPKPTVDKFLGGLLSPNFDEASCLSRYQSALFWKSSNHTPSPYLLQRLRSYESLHKKCAPNTELYNKSIEQLRSNHSTGPLECNYVVWMASDGLGNRMISLTSAFLYALLNNKVLLVDLPEDMKGLFCEPFPDTTWVLPSVDFPIKNLKSVWAFEKDPYRYGDMLKNKVLSTDLSTSNASLPAYLYLHLIHANDDFDKMFYCEDDQILLQKFPWLLLRSNQYFVPALFLIPEFEKELNLLFPERTSIFHLLGRYLFHPSNSVWGYITRYYEAYLANAKERLGMQIRILGNVDFAKHASYIINCALSSKLLPDVDLKDSAPSNLTEVKPKAVLVTSLNSGYFERLRDMYYEHATTTGDVIGVYQPSHEEEQHTEKLNHNMKALAEIYLLSLSDALITSRFSTFGYVAQGFGGLRPWLLVRPDAKNVCLHSVTMEPCFHFPPSYDCKARRKADLATLAPFLGHCEDFPNGIKLFY</sequence>
<keyword evidence="10" id="KW-1185">Reference proteome</keyword>